<dbReference type="AlphaFoldDB" id="A0A2A2FAL4"/>
<evidence type="ECO:0000256" key="1">
    <source>
        <dbReference type="SAM" id="MobiDB-lite"/>
    </source>
</evidence>
<proteinExistence type="predicted"/>
<accession>A0A2A2FAL4</accession>
<dbReference type="EMBL" id="NSKD01000001">
    <property type="protein sequence ID" value="PAU81583.1"/>
    <property type="molecule type" value="Genomic_DNA"/>
</dbReference>
<evidence type="ECO:0000313" key="2">
    <source>
        <dbReference type="EMBL" id="PAU81583.1"/>
    </source>
</evidence>
<name>A0A2A2FAL4_9GAMM</name>
<feature type="region of interest" description="Disordered" evidence="1">
    <location>
        <begin position="1"/>
        <end position="29"/>
    </location>
</feature>
<reference evidence="2 3" key="1">
    <citation type="submission" date="2017-08" db="EMBL/GenBank/DDBJ databases">
        <title>Halovibrio sewagensis sp. nov., isolated from wastewater of high salinity.</title>
        <authorList>
            <person name="Dong X."/>
            <person name="Zhang G."/>
        </authorList>
    </citation>
    <scope>NUCLEOTIDE SEQUENCE [LARGE SCALE GENOMIC DNA]</scope>
    <source>
        <strain evidence="2 3">YL5-2</strain>
    </source>
</reference>
<protein>
    <submittedName>
        <fullName evidence="2">Uncharacterized protein</fullName>
    </submittedName>
</protein>
<dbReference type="Proteomes" id="UP000218896">
    <property type="component" value="Unassembled WGS sequence"/>
</dbReference>
<dbReference type="RefSeq" id="WP_095615690.1">
    <property type="nucleotide sequence ID" value="NZ_NSKD01000001.1"/>
</dbReference>
<evidence type="ECO:0000313" key="3">
    <source>
        <dbReference type="Proteomes" id="UP000218896"/>
    </source>
</evidence>
<sequence>MAVAEKVEPVEELNTQATDQQGYPKPYEPTDAEFAEAQRVLNVKKSKQRRVPKDLVERLKQVEPIEESALAGR</sequence>
<comment type="caution">
    <text evidence="2">The sequence shown here is derived from an EMBL/GenBank/DDBJ whole genome shotgun (WGS) entry which is preliminary data.</text>
</comment>
<organism evidence="2 3">
    <name type="scientific">Halovibrio salipaludis</name>
    <dbReference type="NCBI Taxonomy" id="2032626"/>
    <lineage>
        <taxon>Bacteria</taxon>
        <taxon>Pseudomonadati</taxon>
        <taxon>Pseudomonadota</taxon>
        <taxon>Gammaproteobacteria</taxon>
        <taxon>Oceanospirillales</taxon>
        <taxon>Halomonadaceae</taxon>
        <taxon>Halovibrio</taxon>
    </lineage>
</organism>
<gene>
    <name evidence="2" type="ORF">CK501_00045</name>
</gene>
<keyword evidence="3" id="KW-1185">Reference proteome</keyword>